<feature type="domain" description="Right handed beta helix" evidence="5">
    <location>
        <begin position="250"/>
        <end position="379"/>
    </location>
</feature>
<dbReference type="PANTHER" id="PTHR23077:SF171">
    <property type="entry name" value="NUCLEAR VALOSIN-CONTAINING PROTEIN-LIKE"/>
    <property type="match status" value="1"/>
</dbReference>
<dbReference type="GO" id="GO:0005634">
    <property type="term" value="C:nucleus"/>
    <property type="evidence" value="ECO:0007669"/>
    <property type="project" value="TreeGrafter"/>
</dbReference>
<feature type="compositionally biased region" description="Low complexity" evidence="3">
    <location>
        <begin position="16"/>
        <end position="37"/>
    </location>
</feature>
<dbReference type="GO" id="GO:0005524">
    <property type="term" value="F:ATP binding"/>
    <property type="evidence" value="ECO:0007669"/>
    <property type="project" value="UniProtKB-KW"/>
</dbReference>
<keyword evidence="1" id="KW-0547">Nucleotide-binding</keyword>
<dbReference type="InterPro" id="IPR027417">
    <property type="entry name" value="P-loop_NTPase"/>
</dbReference>
<accession>A0A2J7ZXK4</accession>
<evidence type="ECO:0000259" key="5">
    <source>
        <dbReference type="Pfam" id="PF13229"/>
    </source>
</evidence>
<name>A0A2J7ZXK4_9CHLO</name>
<dbReference type="PANTHER" id="PTHR23077">
    <property type="entry name" value="AAA-FAMILY ATPASE"/>
    <property type="match status" value="1"/>
</dbReference>
<keyword evidence="6" id="KW-0132">Cell division</keyword>
<dbReference type="InterPro" id="IPR012334">
    <property type="entry name" value="Pectin_lyas_fold"/>
</dbReference>
<gene>
    <name evidence="6" type="ORF">TSOC_008803</name>
</gene>
<dbReference type="InterPro" id="IPR003959">
    <property type="entry name" value="ATPase_AAA_core"/>
</dbReference>
<evidence type="ECO:0000256" key="3">
    <source>
        <dbReference type="SAM" id="MobiDB-lite"/>
    </source>
</evidence>
<keyword evidence="7" id="KW-1185">Reference proteome</keyword>
<feature type="compositionally biased region" description="Acidic residues" evidence="3">
    <location>
        <begin position="409"/>
        <end position="424"/>
    </location>
</feature>
<dbReference type="SUPFAM" id="SSF52540">
    <property type="entry name" value="P-loop containing nucleoside triphosphate hydrolases"/>
    <property type="match status" value="1"/>
</dbReference>
<dbReference type="InterPro" id="IPR011050">
    <property type="entry name" value="Pectin_lyase_fold/virulence"/>
</dbReference>
<dbReference type="GO" id="GO:0051301">
    <property type="term" value="P:cell division"/>
    <property type="evidence" value="ECO:0007669"/>
    <property type="project" value="UniProtKB-KW"/>
</dbReference>
<keyword evidence="2" id="KW-0067">ATP-binding</keyword>
<feature type="domain" description="ATPase AAA-type core" evidence="4">
    <location>
        <begin position="73"/>
        <end position="159"/>
    </location>
</feature>
<dbReference type="Pfam" id="PF00004">
    <property type="entry name" value="AAA"/>
    <property type="match status" value="1"/>
</dbReference>
<keyword evidence="6" id="KW-0131">Cell cycle</keyword>
<dbReference type="AlphaFoldDB" id="A0A2J7ZXK4"/>
<dbReference type="SUPFAM" id="SSF51126">
    <property type="entry name" value="Pectin lyase-like"/>
    <property type="match status" value="2"/>
</dbReference>
<feature type="region of interest" description="Disordered" evidence="3">
    <location>
        <begin position="1"/>
        <end position="60"/>
    </location>
</feature>
<dbReference type="InterPro" id="IPR039448">
    <property type="entry name" value="Beta_helix"/>
</dbReference>
<dbReference type="Gene3D" id="3.40.50.300">
    <property type="entry name" value="P-loop containing nucleotide triphosphate hydrolases"/>
    <property type="match status" value="1"/>
</dbReference>
<dbReference type="OrthoDB" id="545536at2759"/>
<reference evidence="6 7" key="1">
    <citation type="journal article" date="2017" name="Mol. Biol. Evol.">
        <title>The 4-celled Tetrabaena socialis nuclear genome reveals the essential components for genetic control of cell number at the origin of multicellularity in the volvocine lineage.</title>
        <authorList>
            <person name="Featherston J."/>
            <person name="Arakaki Y."/>
            <person name="Hanschen E.R."/>
            <person name="Ferris P.J."/>
            <person name="Michod R.E."/>
            <person name="Olson B.J.S.C."/>
            <person name="Nozaki H."/>
            <person name="Durand P.M."/>
        </authorList>
    </citation>
    <scope>NUCLEOTIDE SEQUENCE [LARGE SCALE GENOMIC DNA]</scope>
    <source>
        <strain evidence="6 7">NIES-571</strain>
    </source>
</reference>
<comment type="caution">
    <text evidence="6">The sequence shown here is derived from an EMBL/GenBank/DDBJ whole genome shotgun (WGS) entry which is preliminary data.</text>
</comment>
<dbReference type="Gene3D" id="2.160.20.10">
    <property type="entry name" value="Single-stranded right-handed beta-helix, Pectin lyase-like"/>
    <property type="match status" value="2"/>
</dbReference>
<proteinExistence type="predicted"/>
<evidence type="ECO:0000313" key="7">
    <source>
        <dbReference type="Proteomes" id="UP000236333"/>
    </source>
</evidence>
<evidence type="ECO:0000259" key="4">
    <source>
        <dbReference type="Pfam" id="PF00004"/>
    </source>
</evidence>
<evidence type="ECO:0000256" key="1">
    <source>
        <dbReference type="ARBA" id="ARBA00022741"/>
    </source>
</evidence>
<organism evidence="6 7">
    <name type="scientific">Tetrabaena socialis</name>
    <dbReference type="NCBI Taxonomy" id="47790"/>
    <lineage>
        <taxon>Eukaryota</taxon>
        <taxon>Viridiplantae</taxon>
        <taxon>Chlorophyta</taxon>
        <taxon>core chlorophytes</taxon>
        <taxon>Chlorophyceae</taxon>
        <taxon>CS clade</taxon>
        <taxon>Chlamydomonadales</taxon>
        <taxon>Tetrabaenaceae</taxon>
        <taxon>Tetrabaena</taxon>
    </lineage>
</organism>
<dbReference type="GO" id="GO:0031593">
    <property type="term" value="F:polyubiquitin modification-dependent protein binding"/>
    <property type="evidence" value="ECO:0007669"/>
    <property type="project" value="TreeGrafter"/>
</dbReference>
<dbReference type="Pfam" id="PF13229">
    <property type="entry name" value="Beta_helix"/>
    <property type="match status" value="2"/>
</dbReference>
<dbReference type="GO" id="GO:0034098">
    <property type="term" value="C:VCP-NPL4-UFD1 AAA ATPase complex"/>
    <property type="evidence" value="ECO:0007669"/>
    <property type="project" value="TreeGrafter"/>
</dbReference>
<dbReference type="InterPro" id="IPR050168">
    <property type="entry name" value="AAA_ATPase_domain"/>
</dbReference>
<dbReference type="GO" id="GO:0051228">
    <property type="term" value="P:mitotic spindle disassembly"/>
    <property type="evidence" value="ECO:0007669"/>
    <property type="project" value="TreeGrafter"/>
</dbReference>
<dbReference type="Proteomes" id="UP000236333">
    <property type="component" value="Unassembled WGS sequence"/>
</dbReference>
<dbReference type="EMBL" id="PGGS01000343">
    <property type="protein sequence ID" value="PNH04992.1"/>
    <property type="molecule type" value="Genomic_DNA"/>
</dbReference>
<evidence type="ECO:0000256" key="2">
    <source>
        <dbReference type="ARBA" id="ARBA00022840"/>
    </source>
</evidence>
<sequence>MRRDFQPEGKAPVGGAAAPTPSASSPSAYPTTAPHSPGTTAYDSAHHSGPPATAKKAGGGAATGARAGLAGCAIANECQANFISIKGPELLTMWFGESEANVREIFDKARGSAPCVLFFDELDSIAVQRGSSAGDAGGAADRVLNQLLTEMDGMNSKKTLLSVLVDAGGAAEAHGCRLGRCVASGPGASLTLHRCRLKPGPACPPDAPLLLVAAGAACEASQAELRAATSHGAVASGPGTRLALGSVAASECRGHGVLAEEGARVVGTNGRMRGNGAAGLAARGAGSSVELADCELSGNAGGGLWVGGGAGARLSSCAALGSGGGSGLSVEGAGTRVAAEACRFDGNAGHGARVRRGGVLELRDCQSSGNAVCGLEVEGELRAGDVAVTAAAAMLRPAGQPGSGPAADADGDAEAAASDEEGDETGGRKHRQLDKEGAVVAREPVEPSPPAGPAVTHPTVYCSVVGGQLAKNGSHGCCVTGGGGLRVWGGCELSQNARDGACADGPGCVLALSECTALANGESGVFVCSGATVAVEGCRLGGNAHGEAAVGGRGSRGVVTRCTFEFNPVRALRVHMGAQVVLQDCTFEPQPVTGVFGSAAQAQRQAAAALTQPPGRTGGGNGAQAWSIGNVSSQRVQLRGRGSTLTVDGRTLHATLSDDGESLTWRGR</sequence>
<dbReference type="GO" id="GO:0030970">
    <property type="term" value="P:retrograde protein transport, ER to cytosol"/>
    <property type="evidence" value="ECO:0007669"/>
    <property type="project" value="TreeGrafter"/>
</dbReference>
<dbReference type="GO" id="GO:0097352">
    <property type="term" value="P:autophagosome maturation"/>
    <property type="evidence" value="ECO:0007669"/>
    <property type="project" value="TreeGrafter"/>
</dbReference>
<feature type="domain" description="Right handed beta helix" evidence="5">
    <location>
        <begin position="468"/>
        <end position="591"/>
    </location>
</feature>
<dbReference type="GO" id="GO:0016887">
    <property type="term" value="F:ATP hydrolysis activity"/>
    <property type="evidence" value="ECO:0007669"/>
    <property type="project" value="InterPro"/>
</dbReference>
<feature type="compositionally biased region" description="Low complexity" evidence="3">
    <location>
        <begin position="398"/>
        <end position="408"/>
    </location>
</feature>
<protein>
    <submittedName>
        <fullName evidence="6">Cell division cycle protein 48</fullName>
    </submittedName>
</protein>
<evidence type="ECO:0000313" key="6">
    <source>
        <dbReference type="EMBL" id="PNH04992.1"/>
    </source>
</evidence>
<dbReference type="GO" id="GO:0005829">
    <property type="term" value="C:cytosol"/>
    <property type="evidence" value="ECO:0007669"/>
    <property type="project" value="TreeGrafter"/>
</dbReference>
<feature type="region of interest" description="Disordered" evidence="3">
    <location>
        <begin position="398"/>
        <end position="456"/>
    </location>
</feature>